<evidence type="ECO:0000313" key="2">
    <source>
        <dbReference type="EMBL" id="CAL1545040.1"/>
    </source>
</evidence>
<sequence length="218" mass="24034">ANGSADGDSLSSVEKQAQGLSALNRSASDCISQIPKDKTSVNDVFEYPIQYRLKGNPPMYMNEIQRLQSHRNAQTPQKRMKPSPTLFLSPEASNLRYATVFDGGTPAAFNRDPIHKMPAKNTDEPGTRRSYPKPSMFNRPLAFVRPEEPLDLSDTTQSVNSTVRNSSLNSETSVTQNNIPTGKLPGVAVKAPKEFPENNFYSDKKKGVCNPYTLDPIA</sequence>
<accession>A0AAV2IDV3</accession>
<feature type="non-terminal residue" evidence="2">
    <location>
        <position position="218"/>
    </location>
</feature>
<keyword evidence="3" id="KW-1185">Reference proteome</keyword>
<evidence type="ECO:0000256" key="1">
    <source>
        <dbReference type="SAM" id="MobiDB-lite"/>
    </source>
</evidence>
<organism evidence="2 3">
    <name type="scientific">Lymnaea stagnalis</name>
    <name type="common">Great pond snail</name>
    <name type="synonym">Helix stagnalis</name>
    <dbReference type="NCBI Taxonomy" id="6523"/>
    <lineage>
        <taxon>Eukaryota</taxon>
        <taxon>Metazoa</taxon>
        <taxon>Spiralia</taxon>
        <taxon>Lophotrochozoa</taxon>
        <taxon>Mollusca</taxon>
        <taxon>Gastropoda</taxon>
        <taxon>Heterobranchia</taxon>
        <taxon>Euthyneura</taxon>
        <taxon>Panpulmonata</taxon>
        <taxon>Hygrophila</taxon>
        <taxon>Lymnaeoidea</taxon>
        <taxon>Lymnaeidae</taxon>
        <taxon>Lymnaea</taxon>
    </lineage>
</organism>
<gene>
    <name evidence="2" type="ORF">GSLYS_00018523001</name>
</gene>
<proteinExistence type="predicted"/>
<feature type="compositionally biased region" description="Polar residues" evidence="1">
    <location>
        <begin position="153"/>
        <end position="180"/>
    </location>
</feature>
<protein>
    <submittedName>
        <fullName evidence="2">Uncharacterized protein</fullName>
    </submittedName>
</protein>
<dbReference type="Proteomes" id="UP001497497">
    <property type="component" value="Unassembled WGS sequence"/>
</dbReference>
<comment type="caution">
    <text evidence="2">The sequence shown here is derived from an EMBL/GenBank/DDBJ whole genome shotgun (WGS) entry which is preliminary data.</text>
</comment>
<feature type="region of interest" description="Disordered" evidence="1">
    <location>
        <begin position="150"/>
        <end position="186"/>
    </location>
</feature>
<feature type="region of interest" description="Disordered" evidence="1">
    <location>
        <begin position="109"/>
        <end position="137"/>
    </location>
</feature>
<feature type="non-terminal residue" evidence="2">
    <location>
        <position position="1"/>
    </location>
</feature>
<name>A0AAV2IDV3_LYMST</name>
<reference evidence="2 3" key="1">
    <citation type="submission" date="2024-04" db="EMBL/GenBank/DDBJ databases">
        <authorList>
            <consortium name="Genoscope - CEA"/>
            <person name="William W."/>
        </authorList>
    </citation>
    <scope>NUCLEOTIDE SEQUENCE [LARGE SCALE GENOMIC DNA]</scope>
</reference>
<dbReference type="EMBL" id="CAXITT010000669">
    <property type="protein sequence ID" value="CAL1545040.1"/>
    <property type="molecule type" value="Genomic_DNA"/>
</dbReference>
<dbReference type="AlphaFoldDB" id="A0AAV2IDV3"/>
<evidence type="ECO:0000313" key="3">
    <source>
        <dbReference type="Proteomes" id="UP001497497"/>
    </source>
</evidence>